<dbReference type="Gene3D" id="2.40.170.20">
    <property type="entry name" value="TonB-dependent receptor, beta-barrel domain"/>
    <property type="match status" value="1"/>
</dbReference>
<dbReference type="InterPro" id="IPR036942">
    <property type="entry name" value="Beta-barrel_TonB_sf"/>
</dbReference>
<keyword evidence="9" id="KW-1185">Reference proteome</keyword>
<dbReference type="InterPro" id="IPR000531">
    <property type="entry name" value="Beta-barrel_TonB"/>
</dbReference>
<evidence type="ECO:0000256" key="2">
    <source>
        <dbReference type="ARBA" id="ARBA00023136"/>
    </source>
</evidence>
<dbReference type="InterPro" id="IPR010104">
    <property type="entry name" value="TonB_rcpt_bac"/>
</dbReference>
<dbReference type="InterPro" id="IPR037066">
    <property type="entry name" value="Plug_dom_sf"/>
</dbReference>
<dbReference type="EMBL" id="JAERPS020000007">
    <property type="protein sequence ID" value="MBZ9613380.1"/>
    <property type="molecule type" value="Genomic_DNA"/>
</dbReference>
<keyword evidence="2 4" id="KW-0472">Membrane</keyword>
<feature type="domain" description="TonB-dependent receptor-like beta-barrel" evidence="6">
    <location>
        <begin position="469"/>
        <end position="931"/>
    </location>
</feature>
<keyword evidence="5" id="KW-0732">Signal</keyword>
<reference evidence="8 9" key="1">
    <citation type="submission" date="2021-08" db="EMBL/GenBank/DDBJ databases">
        <title>Rheinheimera aquimaris sp. nov., isolated from seawater of the East Sea in Korea.</title>
        <authorList>
            <person name="Kim K.H."/>
            <person name="Wenting R."/>
            <person name="Kim K.R."/>
            <person name="Jeon C.O."/>
        </authorList>
    </citation>
    <scope>NUCLEOTIDE SEQUENCE [LARGE SCALE GENOMIC DNA]</scope>
    <source>
        <strain evidence="8 9">MA-13</strain>
    </source>
</reference>
<feature type="chain" id="PRO_5046779537" evidence="5">
    <location>
        <begin position="23"/>
        <end position="964"/>
    </location>
</feature>
<comment type="caution">
    <text evidence="8">The sequence shown here is derived from an EMBL/GenBank/DDBJ whole genome shotgun (WGS) entry which is preliminary data.</text>
</comment>
<comment type="similarity">
    <text evidence="4">Belongs to the TonB-dependent receptor family.</text>
</comment>
<evidence type="ECO:0000259" key="6">
    <source>
        <dbReference type="Pfam" id="PF00593"/>
    </source>
</evidence>
<feature type="domain" description="TonB-dependent receptor plug" evidence="7">
    <location>
        <begin position="82"/>
        <end position="177"/>
    </location>
</feature>
<organism evidence="8 9">
    <name type="scientific">Rheinheimera maricola</name>
    <dbReference type="NCBI Taxonomy" id="2793282"/>
    <lineage>
        <taxon>Bacteria</taxon>
        <taxon>Pseudomonadati</taxon>
        <taxon>Pseudomonadota</taxon>
        <taxon>Gammaproteobacteria</taxon>
        <taxon>Chromatiales</taxon>
        <taxon>Chromatiaceae</taxon>
        <taxon>Rheinheimera</taxon>
    </lineage>
</organism>
<evidence type="ECO:0000256" key="5">
    <source>
        <dbReference type="SAM" id="SignalP"/>
    </source>
</evidence>
<feature type="signal peptide" evidence="5">
    <location>
        <begin position="1"/>
        <end position="22"/>
    </location>
</feature>
<proteinExistence type="inferred from homology"/>
<sequence>MNKFKLSLLTLAMAGVSSLALAAEQQSAETTQTSAQPQSAAQQSSTTEAAAVDAVEVIQVRGFASSLFRSLDAKRFGDTVSETISADDLGALPDVSMADALTRLPGISAVRTGGQAAEINIRGMSGGFVFSTLNGREQVSTSGKRNIEFDQYPSELINSAAVYKSPKASLIEGGVAGTVELQTASPLRNEKQHTFTVNARGMYNDRANEVPDGVEFGHRFSLSYQGKFFDDTLGFAAGYARLYQPSVATQFVGLAYNGQKDTNDDGVNEFISEGFEIQHKGGEETRDGYMAALEWTPHDAFTLKADAFLSKFDKEAFARGFRVKFGGPTAALGNPELNGSSVIGGTFNRTTSSFTRVEIVNDDNRDYDEVRSFGINADWDVSESVNLSFDVSHSSAKSNFRNGLLWALVAQDANADVPVLDTNVSISYMLNGLNLPSVGFNQAAAFSDIDKVMVSKYGIYPFVNEDEVNAYRFDASWLLDMPLVASLEAGVRYSERSYKNDRSVFEYGSDGAFLNSQPPLRLTSDMVEVVNFSGDFATYPSYLAIDLDKALAAWFPQGIPQPVQTWGTGNPDILPSQFNPTGPNTNWSVLQSGEVYEDVLAGYVMANLDAELFGIPVSGNVGVRVVQTDQSATDLAYVDGNPLRGAQNIVDDAGLVNTAYAPGILGEKYTDVLPQLNLNFGITDESQIRFAAAKVMSRPPINRLASNTSVTISDDGEISGSSSNSPFLRPFEATQYDLSYEYYIPSGAIAFALFYKDIKSFVNDFTIQQFDFAAAGFDVPTQIIDEDGIPRETFNGAFSTAVNNGEGGYIRGAELAFTKVFDSLPEMFSGLGVQGSYSYTESEVSLINTLGGAAIETTFEGLSQDVFTGTVFWNYEGFDARVSARYRSPFVSSQVGIDEQITNFDSETVIDMQTSYDINDNFKVLFQVNNLTDEPTKSYFGDKAQTGTIQFFGRQFYLGAVYTF</sequence>
<dbReference type="PANTHER" id="PTHR40980">
    <property type="entry name" value="PLUG DOMAIN-CONTAINING PROTEIN"/>
    <property type="match status" value="1"/>
</dbReference>
<dbReference type="Gene3D" id="2.170.130.10">
    <property type="entry name" value="TonB-dependent receptor, plug domain"/>
    <property type="match status" value="1"/>
</dbReference>
<dbReference type="SUPFAM" id="SSF56935">
    <property type="entry name" value="Porins"/>
    <property type="match status" value="1"/>
</dbReference>
<accession>A0ABS7XEB4</accession>
<name>A0ABS7XEB4_9GAMM</name>
<evidence type="ECO:0000313" key="9">
    <source>
        <dbReference type="Proteomes" id="UP000663814"/>
    </source>
</evidence>
<evidence type="ECO:0000313" key="8">
    <source>
        <dbReference type="EMBL" id="MBZ9613380.1"/>
    </source>
</evidence>
<dbReference type="Pfam" id="PF07715">
    <property type="entry name" value="Plug"/>
    <property type="match status" value="1"/>
</dbReference>
<dbReference type="PANTHER" id="PTHR40980:SF3">
    <property type="entry name" value="TONB-DEPENDENT RECEPTOR-LIKE BETA-BARREL DOMAIN-CONTAINING PROTEIN"/>
    <property type="match status" value="1"/>
</dbReference>
<evidence type="ECO:0000259" key="7">
    <source>
        <dbReference type="Pfam" id="PF07715"/>
    </source>
</evidence>
<keyword evidence="3" id="KW-0998">Cell outer membrane</keyword>
<dbReference type="RefSeq" id="WP_205312184.1">
    <property type="nucleotide sequence ID" value="NZ_JAERPS020000007.1"/>
</dbReference>
<evidence type="ECO:0000256" key="1">
    <source>
        <dbReference type="ARBA" id="ARBA00004442"/>
    </source>
</evidence>
<evidence type="ECO:0000256" key="3">
    <source>
        <dbReference type="ARBA" id="ARBA00023237"/>
    </source>
</evidence>
<dbReference type="Pfam" id="PF00593">
    <property type="entry name" value="TonB_dep_Rec_b-barrel"/>
    <property type="match status" value="1"/>
</dbReference>
<keyword evidence="4" id="KW-0798">TonB box</keyword>
<keyword evidence="8" id="KW-0675">Receptor</keyword>
<protein>
    <submittedName>
        <fullName evidence="8">TonB-dependent receptor</fullName>
    </submittedName>
</protein>
<dbReference type="Proteomes" id="UP000663814">
    <property type="component" value="Unassembled WGS sequence"/>
</dbReference>
<evidence type="ECO:0000256" key="4">
    <source>
        <dbReference type="RuleBase" id="RU003357"/>
    </source>
</evidence>
<comment type="subcellular location">
    <subcellularLocation>
        <location evidence="1 4">Cell outer membrane</location>
    </subcellularLocation>
</comment>
<dbReference type="NCBIfam" id="TIGR01782">
    <property type="entry name" value="TonB-Xanth-Caul"/>
    <property type="match status" value="1"/>
</dbReference>
<dbReference type="InterPro" id="IPR012910">
    <property type="entry name" value="Plug_dom"/>
</dbReference>
<gene>
    <name evidence="8" type="ORF">I4W93_017440</name>
</gene>